<protein>
    <submittedName>
        <fullName evidence="1">Uncharacterized protein</fullName>
    </submittedName>
</protein>
<organism evidence="1">
    <name type="scientific">uncultured marine group II/III euryarchaeote SAT1000_09_G02</name>
    <dbReference type="NCBI Taxonomy" id="1456557"/>
    <lineage>
        <taxon>Archaea</taxon>
        <taxon>Methanobacteriati</taxon>
        <taxon>Methanobacteriota</taxon>
        <taxon>environmental samples</taxon>
    </lineage>
</organism>
<evidence type="ECO:0000313" key="1">
    <source>
        <dbReference type="EMBL" id="AIF22528.1"/>
    </source>
</evidence>
<sequence length="198" mass="23683">MKETRYKIKSYQITSEGITTGFMLDKEWRDSVHDFLIEEWVEESVSRLLNDILRPLNEEVEESVSRLKNDILRSLNEEDWQDLVLDDTSFLEEINHEEKVEMVWVKPESLESDIADRLSNDTYNSCTSNQDWIRRMKMNGFIAVPKSEIQEDVEEVAVEDVEEIFDEDEEFFDEEWFLEMMSRLLNDIPRPLNDEEEE</sequence>
<name>A0A075I926_9EURY</name>
<dbReference type="AlphaFoldDB" id="A0A075I926"/>
<reference evidence="1" key="1">
    <citation type="journal article" date="2014" name="Genome Biol. Evol.">
        <title>Pangenome evidence for extensive interdomain horizontal transfer affecting lineage core and shell genes in uncultured planktonic thaumarchaeota and euryarchaeota.</title>
        <authorList>
            <person name="Deschamps P."/>
            <person name="Zivanovic Y."/>
            <person name="Moreira D."/>
            <person name="Rodriguez-Valera F."/>
            <person name="Lopez-Garcia P."/>
        </authorList>
    </citation>
    <scope>NUCLEOTIDE SEQUENCE</scope>
</reference>
<accession>A0A075I926</accession>
<dbReference type="EMBL" id="KF901212">
    <property type="protein sequence ID" value="AIF22528.1"/>
    <property type="molecule type" value="Genomic_DNA"/>
</dbReference>
<proteinExistence type="predicted"/>